<dbReference type="InterPro" id="IPR036756">
    <property type="entry name" value="H/ACA_rnp_Nop10_sf"/>
</dbReference>
<evidence type="ECO:0000256" key="2">
    <source>
        <dbReference type="ARBA" id="ARBA00009462"/>
    </source>
</evidence>
<keyword evidence="5 7" id="KW-0698">rRNA processing</keyword>
<dbReference type="GO" id="GO:0001522">
    <property type="term" value="P:pseudouridine synthesis"/>
    <property type="evidence" value="ECO:0007669"/>
    <property type="project" value="InterPro"/>
</dbReference>
<dbReference type="InterPro" id="IPR023532">
    <property type="entry name" value="Nop10_arc-typ"/>
</dbReference>
<dbReference type="EMBL" id="CP002117">
    <property type="protein sequence ID" value="ADN36523.1"/>
    <property type="molecule type" value="Genomic_DNA"/>
</dbReference>
<dbReference type="HOGENOM" id="CLU_196480_1_0_2"/>
<dbReference type="SUPFAM" id="SSF144210">
    <property type="entry name" value="Nop10-like SnoRNP"/>
    <property type="match status" value="1"/>
</dbReference>
<dbReference type="AlphaFoldDB" id="E1RI58"/>
<evidence type="ECO:0000256" key="6">
    <source>
        <dbReference type="ARBA" id="ARBA00023274"/>
    </source>
</evidence>
<dbReference type="GO" id="GO:1990904">
    <property type="term" value="C:ribonucleoprotein complex"/>
    <property type="evidence" value="ECO:0007669"/>
    <property type="project" value="UniProtKB-KW"/>
</dbReference>
<dbReference type="GO" id="GO:0030515">
    <property type="term" value="F:snoRNA binding"/>
    <property type="evidence" value="ECO:0007669"/>
    <property type="project" value="InterPro"/>
</dbReference>
<dbReference type="GO" id="GO:0006364">
    <property type="term" value="P:rRNA processing"/>
    <property type="evidence" value="ECO:0007669"/>
    <property type="project" value="UniProtKB-UniRule"/>
</dbReference>
<dbReference type="RefSeq" id="WP_013329700.1">
    <property type="nucleotide sequence ID" value="NC_014507.1"/>
</dbReference>
<evidence type="ECO:0000313" key="9">
    <source>
        <dbReference type="Proteomes" id="UP000006565"/>
    </source>
</evidence>
<dbReference type="NCBIfam" id="NF009623">
    <property type="entry name" value="PRK13130.1"/>
    <property type="match status" value="1"/>
</dbReference>
<reference evidence="8 9" key="1">
    <citation type="journal article" date="2010" name="Stand. Genomic Sci.">
        <title>Complete genome sequence of Methanoplanus petrolearius type strain (SEBR 4847).</title>
        <authorList>
            <person name="Brambilla E."/>
            <person name="Djao O.D."/>
            <person name="Daligault H."/>
            <person name="Lapidus A."/>
            <person name="Lucas S."/>
            <person name="Hammon N."/>
            <person name="Nolan M."/>
            <person name="Tice H."/>
            <person name="Cheng J.F."/>
            <person name="Han C."/>
            <person name="Tapia R."/>
            <person name="Goodwin L."/>
            <person name="Pitluck S."/>
            <person name="Liolios K."/>
            <person name="Ivanova N."/>
            <person name="Mavromatis K."/>
            <person name="Mikhailova N."/>
            <person name="Pati A."/>
            <person name="Chen A."/>
            <person name="Palaniappan K."/>
            <person name="Land M."/>
            <person name="Hauser L."/>
            <person name="Chang Y.J."/>
            <person name="Jeffries C.D."/>
            <person name="Rohde M."/>
            <person name="Spring S."/>
            <person name="Sikorski J."/>
            <person name="Goker M."/>
            <person name="Woyke T."/>
            <person name="Bristow J."/>
            <person name="Eisen J.A."/>
            <person name="Markowitz V."/>
            <person name="Hugenholtz P."/>
            <person name="Kyrpides N.C."/>
            <person name="Klenk H.P."/>
        </authorList>
    </citation>
    <scope>NUCLEOTIDE SEQUENCE [LARGE SCALE GENOMIC DNA]</scope>
    <source>
        <strain evidence="9">DSM 11571 / OCM 486 / SEBR 4847</strain>
    </source>
</reference>
<evidence type="ECO:0000256" key="3">
    <source>
        <dbReference type="ARBA" id="ARBA00018821"/>
    </source>
</evidence>
<dbReference type="STRING" id="679926.Mpet_1770"/>
<protein>
    <recommendedName>
        <fullName evidence="3 7">Ribosome biogenesis protein Nop10</fullName>
    </recommendedName>
</protein>
<comment type="similarity">
    <text evidence="2 7">Belongs to the NOP10 family.</text>
</comment>
<evidence type="ECO:0000256" key="7">
    <source>
        <dbReference type="HAMAP-Rule" id="MF_00803"/>
    </source>
</evidence>
<name>E1RI58_METP4</name>
<dbReference type="OrthoDB" id="7259at2157"/>
<evidence type="ECO:0000256" key="5">
    <source>
        <dbReference type="ARBA" id="ARBA00022552"/>
    </source>
</evidence>
<dbReference type="InterPro" id="IPR007264">
    <property type="entry name" value="H/ACA_rnp_Nop10"/>
</dbReference>
<gene>
    <name evidence="7" type="primary">nop10</name>
    <name evidence="8" type="ordered locus">Mpet_1770</name>
</gene>
<sequence>MSKRIRKCPDDGHYTLSSICPVCGKETFNAHPPRYSPQDAYGKYRREIKDD</sequence>
<dbReference type="Proteomes" id="UP000006565">
    <property type="component" value="Chromosome"/>
</dbReference>
<comment type="function">
    <text evidence="1 7">Involved in ribosome biogenesis; more specifically in 18S rRNA pseudouridylation and in cleavage of pre-rRNA.</text>
</comment>
<evidence type="ECO:0000256" key="1">
    <source>
        <dbReference type="ARBA" id="ARBA00002325"/>
    </source>
</evidence>
<organism evidence="8 9">
    <name type="scientific">Methanolacinia petrolearia (strain DSM 11571 / OCM 486 / SEBR 4847)</name>
    <name type="common">Methanoplanus petrolearius</name>
    <dbReference type="NCBI Taxonomy" id="679926"/>
    <lineage>
        <taxon>Archaea</taxon>
        <taxon>Methanobacteriati</taxon>
        <taxon>Methanobacteriota</taxon>
        <taxon>Stenosarchaea group</taxon>
        <taxon>Methanomicrobia</taxon>
        <taxon>Methanomicrobiales</taxon>
        <taxon>Methanomicrobiaceae</taxon>
        <taxon>Methanolacinia</taxon>
    </lineage>
</organism>
<dbReference type="HAMAP" id="MF_00803">
    <property type="entry name" value="Nop10"/>
    <property type="match status" value="1"/>
</dbReference>
<dbReference type="Pfam" id="PF04135">
    <property type="entry name" value="Nop10p"/>
    <property type="match status" value="1"/>
</dbReference>
<dbReference type="GeneID" id="9744245"/>
<accession>E1RI58</accession>
<keyword evidence="9" id="KW-1185">Reference proteome</keyword>
<evidence type="ECO:0000313" key="8">
    <source>
        <dbReference type="EMBL" id="ADN36523.1"/>
    </source>
</evidence>
<proteinExistence type="inferred from homology"/>
<dbReference type="KEGG" id="mpi:Mpet_1770"/>
<dbReference type="Gene3D" id="2.20.28.40">
    <property type="entry name" value="H/ACA ribonucleoprotein complex, subunit Nop10"/>
    <property type="match status" value="1"/>
</dbReference>
<dbReference type="eggNOG" id="arCOG00906">
    <property type="taxonomic scope" value="Archaea"/>
</dbReference>
<evidence type="ECO:0000256" key="4">
    <source>
        <dbReference type="ARBA" id="ARBA00022517"/>
    </source>
</evidence>
<keyword evidence="4 7" id="KW-0690">Ribosome biogenesis</keyword>
<keyword evidence="6 7" id="KW-0687">Ribonucleoprotein</keyword>